<dbReference type="EMBL" id="MT142632">
    <property type="protein sequence ID" value="QJA86377.1"/>
    <property type="molecule type" value="Genomic_DNA"/>
</dbReference>
<organism evidence="1">
    <name type="scientific">viral metagenome</name>
    <dbReference type="NCBI Taxonomy" id="1070528"/>
    <lineage>
        <taxon>unclassified sequences</taxon>
        <taxon>metagenomes</taxon>
        <taxon>organismal metagenomes</taxon>
    </lineage>
</organism>
<dbReference type="AlphaFoldDB" id="A0A6M3KW77"/>
<sequence length="70" mass="8183">MILLSDEEIRKLYRDSSIPCLDEAIALAQLKKFIEWGEEFKQTQEAIYTIPGDIVIPRACWQQLKEELSK</sequence>
<proteinExistence type="predicted"/>
<gene>
    <name evidence="1" type="ORF">MM415B02086_0001</name>
</gene>
<evidence type="ECO:0000313" key="1">
    <source>
        <dbReference type="EMBL" id="QJA86377.1"/>
    </source>
</evidence>
<accession>A0A6M3KW77</accession>
<name>A0A6M3KW77_9ZZZZ</name>
<protein>
    <submittedName>
        <fullName evidence="1">Uncharacterized protein</fullName>
    </submittedName>
</protein>
<reference evidence="1" key="1">
    <citation type="submission" date="2020-03" db="EMBL/GenBank/DDBJ databases">
        <title>The deep terrestrial virosphere.</title>
        <authorList>
            <person name="Holmfeldt K."/>
            <person name="Nilsson E."/>
            <person name="Simone D."/>
            <person name="Lopez-Fernandez M."/>
            <person name="Wu X."/>
            <person name="de Brujin I."/>
            <person name="Lundin D."/>
            <person name="Andersson A."/>
            <person name="Bertilsson S."/>
            <person name="Dopson M."/>
        </authorList>
    </citation>
    <scope>NUCLEOTIDE SEQUENCE</scope>
    <source>
        <strain evidence="1">MM415B02086</strain>
    </source>
</reference>